<accession>A0ACB8S296</accession>
<proteinExistence type="predicted"/>
<protein>
    <submittedName>
        <fullName evidence="1">Uncharacterized protein</fullName>
    </submittedName>
</protein>
<comment type="caution">
    <text evidence="1">The sequence shown here is derived from an EMBL/GenBank/DDBJ whole genome shotgun (WGS) entry which is preliminary data.</text>
</comment>
<dbReference type="Proteomes" id="UP000814033">
    <property type="component" value="Unassembled WGS sequence"/>
</dbReference>
<name>A0ACB8S296_9AGAM</name>
<reference evidence="1" key="2">
    <citation type="journal article" date="2022" name="New Phytol.">
        <title>Evolutionary transition to the ectomycorrhizal habit in the genomes of a hyperdiverse lineage of mushroom-forming fungi.</title>
        <authorList>
            <person name="Looney B."/>
            <person name="Miyauchi S."/>
            <person name="Morin E."/>
            <person name="Drula E."/>
            <person name="Courty P.E."/>
            <person name="Kohler A."/>
            <person name="Kuo A."/>
            <person name="LaButti K."/>
            <person name="Pangilinan J."/>
            <person name="Lipzen A."/>
            <person name="Riley R."/>
            <person name="Andreopoulos W."/>
            <person name="He G."/>
            <person name="Johnson J."/>
            <person name="Nolan M."/>
            <person name="Tritt A."/>
            <person name="Barry K.W."/>
            <person name="Grigoriev I.V."/>
            <person name="Nagy L.G."/>
            <person name="Hibbett D."/>
            <person name="Henrissat B."/>
            <person name="Matheny P.B."/>
            <person name="Labbe J."/>
            <person name="Martin F.M."/>
        </authorList>
    </citation>
    <scope>NUCLEOTIDE SEQUENCE</scope>
    <source>
        <strain evidence="1">FP105234-sp</strain>
    </source>
</reference>
<dbReference type="EMBL" id="MU275867">
    <property type="protein sequence ID" value="KAI0049943.1"/>
    <property type="molecule type" value="Genomic_DNA"/>
</dbReference>
<evidence type="ECO:0000313" key="2">
    <source>
        <dbReference type="Proteomes" id="UP000814033"/>
    </source>
</evidence>
<sequence>MYTYYLNLAYFLLLLWTYAVVKCLVSETRPLASRARACIDDRLNAVSKLGRAVVVTPPCHSVPRSECRAPHHIAGDLAWSILHRMTGRNNTDAEPKHTCAINGVSAEVVGV</sequence>
<evidence type="ECO:0000313" key="1">
    <source>
        <dbReference type="EMBL" id="KAI0049943.1"/>
    </source>
</evidence>
<keyword evidence="2" id="KW-1185">Reference proteome</keyword>
<reference evidence="1" key="1">
    <citation type="submission" date="2021-02" db="EMBL/GenBank/DDBJ databases">
        <authorList>
            <consortium name="DOE Joint Genome Institute"/>
            <person name="Ahrendt S."/>
            <person name="Looney B.P."/>
            <person name="Miyauchi S."/>
            <person name="Morin E."/>
            <person name="Drula E."/>
            <person name="Courty P.E."/>
            <person name="Chicoki N."/>
            <person name="Fauchery L."/>
            <person name="Kohler A."/>
            <person name="Kuo A."/>
            <person name="Labutti K."/>
            <person name="Pangilinan J."/>
            <person name="Lipzen A."/>
            <person name="Riley R."/>
            <person name="Andreopoulos W."/>
            <person name="He G."/>
            <person name="Johnson J."/>
            <person name="Barry K.W."/>
            <person name="Grigoriev I.V."/>
            <person name="Nagy L."/>
            <person name="Hibbett D."/>
            <person name="Henrissat B."/>
            <person name="Matheny P.B."/>
            <person name="Labbe J."/>
            <person name="Martin F."/>
        </authorList>
    </citation>
    <scope>NUCLEOTIDE SEQUENCE</scope>
    <source>
        <strain evidence="1">FP105234-sp</strain>
    </source>
</reference>
<gene>
    <name evidence="1" type="ORF">FA95DRAFT_760743</name>
</gene>
<organism evidence="1 2">
    <name type="scientific">Auriscalpium vulgare</name>
    <dbReference type="NCBI Taxonomy" id="40419"/>
    <lineage>
        <taxon>Eukaryota</taxon>
        <taxon>Fungi</taxon>
        <taxon>Dikarya</taxon>
        <taxon>Basidiomycota</taxon>
        <taxon>Agaricomycotina</taxon>
        <taxon>Agaricomycetes</taxon>
        <taxon>Russulales</taxon>
        <taxon>Auriscalpiaceae</taxon>
        <taxon>Auriscalpium</taxon>
    </lineage>
</organism>